<dbReference type="GO" id="GO:0003700">
    <property type="term" value="F:DNA-binding transcription factor activity"/>
    <property type="evidence" value="ECO:0007669"/>
    <property type="project" value="InterPro"/>
</dbReference>
<evidence type="ECO:0000256" key="2">
    <source>
        <dbReference type="ARBA" id="ARBA00023015"/>
    </source>
</evidence>
<keyword evidence="8" id="KW-1185">Reference proteome</keyword>
<evidence type="ECO:0000313" key="7">
    <source>
        <dbReference type="EMBL" id="MBB5759662.1"/>
    </source>
</evidence>
<keyword evidence="5" id="KW-0804">Transcription</keyword>
<evidence type="ECO:0000256" key="3">
    <source>
        <dbReference type="ARBA" id="ARBA00023125"/>
    </source>
</evidence>
<dbReference type="InterPro" id="IPR036390">
    <property type="entry name" value="WH_DNA-bd_sf"/>
</dbReference>
<accession>A0A840ZN74</accession>
<dbReference type="SUPFAM" id="SSF53850">
    <property type="entry name" value="Periplasmic binding protein-like II"/>
    <property type="match status" value="1"/>
</dbReference>
<dbReference type="PRINTS" id="PR00039">
    <property type="entry name" value="HTHLYSR"/>
</dbReference>
<feature type="domain" description="HTH lysR-type" evidence="6">
    <location>
        <begin position="9"/>
        <end position="66"/>
    </location>
</feature>
<keyword evidence="2" id="KW-0805">Transcription regulation</keyword>
<gene>
    <name evidence="7" type="ORF">HNR00_004396</name>
</gene>
<dbReference type="CDD" id="cd08411">
    <property type="entry name" value="PBP2_OxyR"/>
    <property type="match status" value="1"/>
</dbReference>
<dbReference type="Gene3D" id="1.10.10.10">
    <property type="entry name" value="Winged helix-like DNA-binding domain superfamily/Winged helix DNA-binding domain"/>
    <property type="match status" value="1"/>
</dbReference>
<dbReference type="InterPro" id="IPR005119">
    <property type="entry name" value="LysR_subst-bd"/>
</dbReference>
<sequence>MQPMNLSGLSLRDLEYVVAVADEGHFGRAAERCNVSQPTLSVQVRKLENTLGLALFERSNRGVLLTLAGQGIVRQARVVLAEAQRLLALAVEGRGSPLTGRLVLAAIQTLGPYYFPLILRLLRQEFPLLTLALSEARTAEILDGLRDGRIDAALLSLPVAASGLTLSPLFVEPFRLACPVDHPLAQGAPPRADMVGGPDLLLLDEGNCLRDQTIAACGAPRAVGRHATSLETLRSMVAAGAGYTLIPALAVPAGPDPSGLTVTRPFEGEGPGRTVALAWRSSDPRAAGLAALAAFFRTHAPASTRAFREGEELAGGASA</sequence>
<evidence type="ECO:0000259" key="6">
    <source>
        <dbReference type="PROSITE" id="PS50931"/>
    </source>
</evidence>
<dbReference type="Pfam" id="PF00126">
    <property type="entry name" value="HTH_1"/>
    <property type="match status" value="1"/>
</dbReference>
<dbReference type="AlphaFoldDB" id="A0A840ZN74"/>
<dbReference type="FunFam" id="1.10.10.10:FF:000001">
    <property type="entry name" value="LysR family transcriptional regulator"/>
    <property type="match status" value="1"/>
</dbReference>
<evidence type="ECO:0000313" key="8">
    <source>
        <dbReference type="Proteomes" id="UP000583454"/>
    </source>
</evidence>
<organism evidence="7 8">
    <name type="scientific">Methylorubrum rhodinum</name>
    <dbReference type="NCBI Taxonomy" id="29428"/>
    <lineage>
        <taxon>Bacteria</taxon>
        <taxon>Pseudomonadati</taxon>
        <taxon>Pseudomonadota</taxon>
        <taxon>Alphaproteobacteria</taxon>
        <taxon>Hyphomicrobiales</taxon>
        <taxon>Methylobacteriaceae</taxon>
        <taxon>Methylorubrum</taxon>
    </lineage>
</organism>
<name>A0A840ZN74_9HYPH</name>
<comment type="caution">
    <text evidence="7">The sequence shown here is derived from an EMBL/GenBank/DDBJ whole genome shotgun (WGS) entry which is preliminary data.</text>
</comment>
<dbReference type="PROSITE" id="PS50931">
    <property type="entry name" value="HTH_LYSR"/>
    <property type="match status" value="1"/>
</dbReference>
<dbReference type="Proteomes" id="UP000583454">
    <property type="component" value="Unassembled WGS sequence"/>
</dbReference>
<comment type="similarity">
    <text evidence="1">Belongs to the LysR transcriptional regulatory family.</text>
</comment>
<dbReference type="InterPro" id="IPR000847">
    <property type="entry name" value="LysR_HTH_N"/>
</dbReference>
<evidence type="ECO:0000256" key="1">
    <source>
        <dbReference type="ARBA" id="ARBA00009437"/>
    </source>
</evidence>
<dbReference type="InterPro" id="IPR036388">
    <property type="entry name" value="WH-like_DNA-bd_sf"/>
</dbReference>
<dbReference type="PANTHER" id="PTHR30346:SF26">
    <property type="entry name" value="HYDROGEN PEROXIDE-INDUCIBLE GENES ACTIVATOR"/>
    <property type="match status" value="1"/>
</dbReference>
<dbReference type="Pfam" id="PF03466">
    <property type="entry name" value="LysR_substrate"/>
    <property type="match status" value="1"/>
</dbReference>
<dbReference type="PANTHER" id="PTHR30346">
    <property type="entry name" value="TRANSCRIPTIONAL DUAL REGULATOR HCAR-RELATED"/>
    <property type="match status" value="1"/>
</dbReference>
<reference evidence="7 8" key="1">
    <citation type="submission" date="2020-08" db="EMBL/GenBank/DDBJ databases">
        <title>Genomic Encyclopedia of Type Strains, Phase IV (KMG-IV): sequencing the most valuable type-strain genomes for metagenomic binning, comparative biology and taxonomic classification.</title>
        <authorList>
            <person name="Goeker M."/>
        </authorList>
    </citation>
    <scope>NUCLEOTIDE SEQUENCE [LARGE SCALE GENOMIC DNA]</scope>
    <source>
        <strain evidence="7 8">DSM 2163</strain>
    </source>
</reference>
<keyword evidence="4" id="KW-0010">Activator</keyword>
<evidence type="ECO:0000256" key="5">
    <source>
        <dbReference type="ARBA" id="ARBA00023163"/>
    </source>
</evidence>
<keyword evidence="3" id="KW-0238">DNA-binding</keyword>
<dbReference type="GO" id="GO:0003677">
    <property type="term" value="F:DNA binding"/>
    <property type="evidence" value="ECO:0007669"/>
    <property type="project" value="UniProtKB-KW"/>
</dbReference>
<dbReference type="GO" id="GO:0032993">
    <property type="term" value="C:protein-DNA complex"/>
    <property type="evidence" value="ECO:0007669"/>
    <property type="project" value="TreeGrafter"/>
</dbReference>
<dbReference type="SUPFAM" id="SSF46785">
    <property type="entry name" value="Winged helix' DNA-binding domain"/>
    <property type="match status" value="1"/>
</dbReference>
<dbReference type="Gene3D" id="3.40.190.10">
    <property type="entry name" value="Periplasmic binding protein-like II"/>
    <property type="match status" value="2"/>
</dbReference>
<dbReference type="EMBL" id="JACHOP010000026">
    <property type="protein sequence ID" value="MBB5759662.1"/>
    <property type="molecule type" value="Genomic_DNA"/>
</dbReference>
<proteinExistence type="inferred from homology"/>
<evidence type="ECO:0000256" key="4">
    <source>
        <dbReference type="ARBA" id="ARBA00023159"/>
    </source>
</evidence>
<protein>
    <submittedName>
        <fullName evidence="7">LysR family hydrogen peroxide-inducible transcriptional activator</fullName>
    </submittedName>
</protein>